<dbReference type="Gene3D" id="3.40.1010.10">
    <property type="entry name" value="Cobalt-precorrin-4 Transmethylase, Domain 1"/>
    <property type="match status" value="1"/>
</dbReference>
<dbReference type="InterPro" id="IPR014776">
    <property type="entry name" value="4pyrrole_Mease_sub2"/>
</dbReference>
<dbReference type="PANTHER" id="PTHR46111:SF1">
    <property type="entry name" value="RIBOSOMAL RNA SMALL SUBUNIT METHYLTRANSFERASE I"/>
    <property type="match status" value="1"/>
</dbReference>
<name>A0A918RR93_9GAMM</name>
<dbReference type="CDD" id="cd11648">
    <property type="entry name" value="RsmI"/>
    <property type="match status" value="1"/>
</dbReference>
<dbReference type="AlphaFoldDB" id="A0A918RR93"/>
<keyword evidence="1 6" id="KW-0963">Cytoplasm</keyword>
<evidence type="ECO:0000256" key="4">
    <source>
        <dbReference type="ARBA" id="ARBA00022679"/>
    </source>
</evidence>
<dbReference type="RefSeq" id="WP_229794184.1">
    <property type="nucleotide sequence ID" value="NZ_BMXA01000002.1"/>
</dbReference>
<dbReference type="Gene3D" id="3.30.950.10">
    <property type="entry name" value="Methyltransferase, Cobalt-precorrin-4 Transmethylase, Domain 2"/>
    <property type="match status" value="1"/>
</dbReference>
<evidence type="ECO:0000256" key="5">
    <source>
        <dbReference type="ARBA" id="ARBA00022691"/>
    </source>
</evidence>
<dbReference type="Proteomes" id="UP000614811">
    <property type="component" value="Unassembled WGS sequence"/>
</dbReference>
<dbReference type="GO" id="GO:0005737">
    <property type="term" value="C:cytoplasm"/>
    <property type="evidence" value="ECO:0007669"/>
    <property type="project" value="UniProtKB-SubCell"/>
</dbReference>
<evidence type="ECO:0000259" key="8">
    <source>
        <dbReference type="Pfam" id="PF23016"/>
    </source>
</evidence>
<dbReference type="FunFam" id="3.40.1010.10:FF:000007">
    <property type="entry name" value="Ribosomal RNA small subunit methyltransferase I"/>
    <property type="match status" value="1"/>
</dbReference>
<accession>A0A918RR93</accession>
<feature type="domain" description="RsmI HTH" evidence="8">
    <location>
        <begin position="249"/>
        <end position="293"/>
    </location>
</feature>
<evidence type="ECO:0000259" key="7">
    <source>
        <dbReference type="Pfam" id="PF00590"/>
    </source>
</evidence>
<evidence type="ECO:0000313" key="9">
    <source>
        <dbReference type="EMBL" id="GHA05778.1"/>
    </source>
</evidence>
<dbReference type="PANTHER" id="PTHR46111">
    <property type="entry name" value="RIBOSOMAL RNA SMALL SUBUNIT METHYLTRANSFERASE I"/>
    <property type="match status" value="1"/>
</dbReference>
<dbReference type="SUPFAM" id="SSF53790">
    <property type="entry name" value="Tetrapyrrole methylase"/>
    <property type="match status" value="1"/>
</dbReference>
<dbReference type="InterPro" id="IPR014777">
    <property type="entry name" value="4pyrrole_Mease_sub1"/>
</dbReference>
<evidence type="ECO:0000256" key="6">
    <source>
        <dbReference type="HAMAP-Rule" id="MF_01877"/>
    </source>
</evidence>
<dbReference type="InterPro" id="IPR008189">
    <property type="entry name" value="rRNA_ssu_MeTfrase_I"/>
</dbReference>
<keyword evidence="3 6" id="KW-0489">Methyltransferase</keyword>
<dbReference type="InterPro" id="IPR000878">
    <property type="entry name" value="4pyrrol_Mease"/>
</dbReference>
<organism evidence="9 10">
    <name type="scientific">Arenicella chitinivorans</name>
    <dbReference type="NCBI Taxonomy" id="1329800"/>
    <lineage>
        <taxon>Bacteria</taxon>
        <taxon>Pseudomonadati</taxon>
        <taxon>Pseudomonadota</taxon>
        <taxon>Gammaproteobacteria</taxon>
        <taxon>Arenicellales</taxon>
        <taxon>Arenicellaceae</taxon>
        <taxon>Arenicella</taxon>
    </lineage>
</organism>
<dbReference type="Pfam" id="PF23016">
    <property type="entry name" value="RsmI_C"/>
    <property type="match status" value="1"/>
</dbReference>
<evidence type="ECO:0000313" key="10">
    <source>
        <dbReference type="Proteomes" id="UP000614811"/>
    </source>
</evidence>
<dbReference type="EMBL" id="BMXA01000002">
    <property type="protein sequence ID" value="GHA05778.1"/>
    <property type="molecule type" value="Genomic_DNA"/>
</dbReference>
<reference evidence="9" key="1">
    <citation type="journal article" date="2014" name="Int. J. Syst. Evol. Microbiol.">
        <title>Complete genome sequence of Corynebacterium casei LMG S-19264T (=DSM 44701T), isolated from a smear-ripened cheese.</title>
        <authorList>
            <consortium name="US DOE Joint Genome Institute (JGI-PGF)"/>
            <person name="Walter F."/>
            <person name="Albersmeier A."/>
            <person name="Kalinowski J."/>
            <person name="Ruckert C."/>
        </authorList>
    </citation>
    <scope>NUCLEOTIDE SEQUENCE</scope>
    <source>
        <strain evidence="9">KCTC 12711</strain>
    </source>
</reference>
<dbReference type="Pfam" id="PF00590">
    <property type="entry name" value="TP_methylase"/>
    <property type="match status" value="1"/>
</dbReference>
<comment type="function">
    <text evidence="6">Catalyzes the 2'-O-methylation of the ribose of cytidine 1402 (C1402) in 16S rRNA.</text>
</comment>
<keyword evidence="5 6" id="KW-0949">S-adenosyl-L-methionine</keyword>
<dbReference type="PIRSF" id="PIRSF005917">
    <property type="entry name" value="MTase_YraL"/>
    <property type="match status" value="1"/>
</dbReference>
<evidence type="ECO:0000256" key="3">
    <source>
        <dbReference type="ARBA" id="ARBA00022603"/>
    </source>
</evidence>
<dbReference type="InterPro" id="IPR035996">
    <property type="entry name" value="4pyrrol_Methylase_sf"/>
</dbReference>
<gene>
    <name evidence="6 9" type="primary">rsmI</name>
    <name evidence="9" type="ORF">GCM10008090_14260</name>
</gene>
<comment type="subcellular location">
    <subcellularLocation>
        <location evidence="6">Cytoplasm</location>
    </subcellularLocation>
</comment>
<comment type="caution">
    <text evidence="9">The sequence shown here is derived from an EMBL/GenBank/DDBJ whole genome shotgun (WGS) entry which is preliminary data.</text>
</comment>
<dbReference type="GO" id="GO:0070677">
    <property type="term" value="F:rRNA (cytosine-2'-O-)-methyltransferase activity"/>
    <property type="evidence" value="ECO:0007669"/>
    <property type="project" value="UniProtKB-UniRule"/>
</dbReference>
<comment type="catalytic activity">
    <reaction evidence="6">
        <text>cytidine(1402) in 16S rRNA + S-adenosyl-L-methionine = 2'-O-methylcytidine(1402) in 16S rRNA + S-adenosyl-L-homocysteine + H(+)</text>
        <dbReference type="Rhea" id="RHEA:42924"/>
        <dbReference type="Rhea" id="RHEA-COMP:10285"/>
        <dbReference type="Rhea" id="RHEA-COMP:10286"/>
        <dbReference type="ChEBI" id="CHEBI:15378"/>
        <dbReference type="ChEBI" id="CHEBI:57856"/>
        <dbReference type="ChEBI" id="CHEBI:59789"/>
        <dbReference type="ChEBI" id="CHEBI:74495"/>
        <dbReference type="ChEBI" id="CHEBI:82748"/>
        <dbReference type="EC" id="2.1.1.198"/>
    </reaction>
</comment>
<dbReference type="InterPro" id="IPR018063">
    <property type="entry name" value="SAM_MeTrfase_RsmI_CS"/>
</dbReference>
<feature type="domain" description="Tetrapyrrole methylase" evidence="7">
    <location>
        <begin position="25"/>
        <end position="222"/>
    </location>
</feature>
<comment type="similarity">
    <text evidence="6">Belongs to the methyltransferase superfamily. RsmI family.</text>
</comment>
<reference evidence="9" key="2">
    <citation type="submission" date="2020-09" db="EMBL/GenBank/DDBJ databases">
        <authorList>
            <person name="Sun Q."/>
            <person name="Kim S."/>
        </authorList>
    </citation>
    <scope>NUCLEOTIDE SEQUENCE</scope>
    <source>
        <strain evidence="9">KCTC 12711</strain>
    </source>
</reference>
<dbReference type="EC" id="2.1.1.198" evidence="6"/>
<dbReference type="InterPro" id="IPR053910">
    <property type="entry name" value="RsmI_HTH"/>
</dbReference>
<dbReference type="NCBIfam" id="TIGR00096">
    <property type="entry name" value="16S rRNA (cytidine(1402)-2'-O)-methyltransferase"/>
    <property type="match status" value="1"/>
</dbReference>
<evidence type="ECO:0000256" key="2">
    <source>
        <dbReference type="ARBA" id="ARBA00022552"/>
    </source>
</evidence>
<dbReference type="PROSITE" id="PS01296">
    <property type="entry name" value="RSMI"/>
    <property type="match status" value="1"/>
</dbReference>
<keyword evidence="4 6" id="KW-0808">Transferase</keyword>
<dbReference type="HAMAP" id="MF_01877">
    <property type="entry name" value="16SrRNA_methyltr_I"/>
    <property type="match status" value="1"/>
</dbReference>
<sequence>MNDPISKVSGSNSSQNTVDLGCLQVVATPIGNLADISQRALDVLRSADLILAEDTRHSKRLLAHFGINTPLRSCHEHNERELTNWVQAQLTAGQQLALISDAGTPLISDPGFVLVRALRDSGHQVVTVPGPSSIIAALSIAGLPTDRFVFDGFLPPKAQARQTSLRAYLREPRTAVLLESSHRIVAAVRDIVAVLGDSRRIVLARELTKRFETVLAGTAAEVLATLESDSDQTRGEFVLMLAGVVIKGEDDAQVSRMLDVMLAELPVKQAAALVAKLTGRRKNDVYQLALSLKS</sequence>
<protein>
    <recommendedName>
        <fullName evidence="6">Ribosomal RNA small subunit methyltransferase I</fullName>
        <ecNumber evidence="6">2.1.1.198</ecNumber>
    </recommendedName>
    <alternativeName>
        <fullName evidence="6">16S rRNA 2'-O-ribose C1402 methyltransferase</fullName>
    </alternativeName>
    <alternativeName>
        <fullName evidence="6">rRNA (cytidine-2'-O-)-methyltransferase RsmI</fullName>
    </alternativeName>
</protein>
<proteinExistence type="inferred from homology"/>
<evidence type="ECO:0000256" key="1">
    <source>
        <dbReference type="ARBA" id="ARBA00022490"/>
    </source>
</evidence>
<keyword evidence="10" id="KW-1185">Reference proteome</keyword>
<keyword evidence="2 6" id="KW-0698">rRNA processing</keyword>
<dbReference type="FunFam" id="3.30.950.10:FF:000002">
    <property type="entry name" value="Ribosomal RNA small subunit methyltransferase I"/>
    <property type="match status" value="1"/>
</dbReference>